<dbReference type="GO" id="GO:0031468">
    <property type="term" value="P:nuclear membrane reassembly"/>
    <property type="evidence" value="ECO:0007669"/>
    <property type="project" value="TreeGrafter"/>
</dbReference>
<gene>
    <name evidence="4" type="ORF">AB675_3172</name>
</gene>
<dbReference type="GO" id="GO:0000045">
    <property type="term" value="P:autophagosome assembly"/>
    <property type="evidence" value="ECO:0007669"/>
    <property type="project" value="TreeGrafter"/>
</dbReference>
<sequence length="398" mass="42379">MADSVSDEAIAQFTSITGVSRREAAQYLAASSGSVESAVATYYAATDNAPDDAQDSDYADEDDEDEPAQSRPGGGRTLGDVSGSVPASSSTAPTSSTSKKPPTQKKFATLGDFNSSSKGGDDDDDDKQDLYAGGEKSGLSVQNPDDLKKRILEKANRNGPPAKDAPKKKSYFKGAGTTLGSDETPSQEVPAAPEAPAPAERVNRTLHFWSDGFSVDDGDLYRSDDPQNAELLELIRRGRAPLRIMNVLPGQEVDVELKEHKEKYVKPKKKYAPFGGSGNRLGSPTPDVGGAQTMPGAFEPTPAAAPRAQAAASNTVDESQPTVTIRVSLGSGTRLTSRFNTTQTVGDVYQFVQRAEPDSGRSWVLQTTFPSMELKDHQQVLGEMPELKRGGAVVQKFT</sequence>
<dbReference type="Pfam" id="PF00789">
    <property type="entry name" value="UBX"/>
    <property type="match status" value="1"/>
</dbReference>
<dbReference type="PANTHER" id="PTHR23333:SF20">
    <property type="entry name" value="NSFL1 COFACTOR P47"/>
    <property type="match status" value="1"/>
</dbReference>
<accession>A0A0N1H6J2</accession>
<dbReference type="Gene3D" id="3.10.20.90">
    <property type="entry name" value="Phosphatidylinositol 3-kinase Catalytic Subunit, Chain A, domain 1"/>
    <property type="match status" value="1"/>
</dbReference>
<evidence type="ECO:0000313" key="5">
    <source>
        <dbReference type="Proteomes" id="UP000038010"/>
    </source>
</evidence>
<feature type="compositionally biased region" description="Basic and acidic residues" evidence="1">
    <location>
        <begin position="145"/>
        <end position="156"/>
    </location>
</feature>
<dbReference type="PANTHER" id="PTHR23333">
    <property type="entry name" value="UBX DOMAIN CONTAINING PROTEIN"/>
    <property type="match status" value="1"/>
</dbReference>
<evidence type="ECO:0000259" key="3">
    <source>
        <dbReference type="PROSITE" id="PS51399"/>
    </source>
</evidence>
<dbReference type="SUPFAM" id="SSF54236">
    <property type="entry name" value="Ubiquitin-like"/>
    <property type="match status" value="1"/>
</dbReference>
<feature type="domain" description="SEP" evidence="3">
    <location>
        <begin position="201"/>
        <end position="265"/>
    </location>
</feature>
<keyword evidence="5" id="KW-1185">Reference proteome</keyword>
<protein>
    <submittedName>
        <fullName evidence="4">UBX domain-containing protein 1</fullName>
    </submittedName>
</protein>
<dbReference type="GO" id="GO:0005829">
    <property type="term" value="C:cytosol"/>
    <property type="evidence" value="ECO:0007669"/>
    <property type="project" value="TreeGrafter"/>
</dbReference>
<evidence type="ECO:0000259" key="2">
    <source>
        <dbReference type="PROSITE" id="PS50033"/>
    </source>
</evidence>
<dbReference type="Pfam" id="PF14555">
    <property type="entry name" value="UBA_4"/>
    <property type="match status" value="1"/>
</dbReference>
<dbReference type="InterPro" id="IPR001012">
    <property type="entry name" value="UBX_dom"/>
</dbReference>
<dbReference type="SUPFAM" id="SSF102848">
    <property type="entry name" value="NSFL1 (p97 ATPase) cofactor p47, SEP domain"/>
    <property type="match status" value="1"/>
</dbReference>
<dbReference type="Gene3D" id="1.10.8.10">
    <property type="entry name" value="DNA helicase RuvA subunit, C-terminal domain"/>
    <property type="match status" value="1"/>
</dbReference>
<feature type="domain" description="UBX" evidence="2">
    <location>
        <begin position="318"/>
        <end position="383"/>
    </location>
</feature>
<dbReference type="Pfam" id="PF08059">
    <property type="entry name" value="SEP"/>
    <property type="match status" value="1"/>
</dbReference>
<dbReference type="GO" id="GO:0043161">
    <property type="term" value="P:proteasome-mediated ubiquitin-dependent protein catabolic process"/>
    <property type="evidence" value="ECO:0007669"/>
    <property type="project" value="TreeGrafter"/>
</dbReference>
<feature type="compositionally biased region" description="Acidic residues" evidence="1">
    <location>
        <begin position="49"/>
        <end position="67"/>
    </location>
</feature>
<feature type="compositionally biased region" description="Low complexity" evidence="1">
    <location>
        <begin position="190"/>
        <end position="200"/>
    </location>
</feature>
<dbReference type="CDD" id="cd14348">
    <property type="entry name" value="UBA_p47"/>
    <property type="match status" value="1"/>
</dbReference>
<dbReference type="InterPro" id="IPR036241">
    <property type="entry name" value="NSFL1C_SEP_dom_sf"/>
</dbReference>
<dbReference type="GO" id="GO:0007030">
    <property type="term" value="P:Golgi organization"/>
    <property type="evidence" value="ECO:0007669"/>
    <property type="project" value="TreeGrafter"/>
</dbReference>
<dbReference type="STRING" id="1664694.A0A0N1H6J2"/>
<dbReference type="SMART" id="SM00553">
    <property type="entry name" value="SEP"/>
    <property type="match status" value="1"/>
</dbReference>
<dbReference type="Proteomes" id="UP000038010">
    <property type="component" value="Unassembled WGS sequence"/>
</dbReference>
<dbReference type="GO" id="GO:0005634">
    <property type="term" value="C:nucleus"/>
    <property type="evidence" value="ECO:0007669"/>
    <property type="project" value="TreeGrafter"/>
</dbReference>
<dbReference type="InterPro" id="IPR029071">
    <property type="entry name" value="Ubiquitin-like_domsf"/>
</dbReference>
<feature type="region of interest" description="Disordered" evidence="1">
    <location>
        <begin position="43"/>
        <end position="200"/>
    </location>
</feature>
<dbReference type="RefSeq" id="XP_017997826.1">
    <property type="nucleotide sequence ID" value="XM_018143200.1"/>
</dbReference>
<feature type="compositionally biased region" description="Polar residues" evidence="1">
    <location>
        <begin position="178"/>
        <end position="187"/>
    </location>
</feature>
<evidence type="ECO:0000313" key="4">
    <source>
        <dbReference type="EMBL" id="KPI37863.1"/>
    </source>
</evidence>
<organism evidence="4 5">
    <name type="scientific">Cyphellophora attinorum</name>
    <dbReference type="NCBI Taxonomy" id="1664694"/>
    <lineage>
        <taxon>Eukaryota</taxon>
        <taxon>Fungi</taxon>
        <taxon>Dikarya</taxon>
        <taxon>Ascomycota</taxon>
        <taxon>Pezizomycotina</taxon>
        <taxon>Eurotiomycetes</taxon>
        <taxon>Chaetothyriomycetidae</taxon>
        <taxon>Chaetothyriales</taxon>
        <taxon>Cyphellophoraceae</taxon>
        <taxon>Cyphellophora</taxon>
    </lineage>
</organism>
<dbReference type="PROSITE" id="PS51399">
    <property type="entry name" value="SEP"/>
    <property type="match status" value="1"/>
</dbReference>
<dbReference type="SUPFAM" id="SSF46934">
    <property type="entry name" value="UBA-like"/>
    <property type="match status" value="1"/>
</dbReference>
<reference evidence="4 5" key="1">
    <citation type="submission" date="2015-06" db="EMBL/GenBank/DDBJ databases">
        <title>Draft genome of the ant-associated black yeast Phialophora attae CBS 131958.</title>
        <authorList>
            <person name="Moreno L.F."/>
            <person name="Stielow B.J."/>
            <person name="de Hoog S."/>
            <person name="Vicente V.A."/>
            <person name="Weiss V.A."/>
            <person name="de Vries M."/>
            <person name="Cruz L.M."/>
            <person name="Souza E.M."/>
        </authorList>
    </citation>
    <scope>NUCLEOTIDE SEQUENCE [LARGE SCALE GENOMIC DNA]</scope>
    <source>
        <strain evidence="4 5">CBS 131958</strain>
    </source>
</reference>
<proteinExistence type="predicted"/>
<dbReference type="FunFam" id="3.30.420.210:FF:000002">
    <property type="entry name" value="UBX domain-containing protein 1"/>
    <property type="match status" value="1"/>
</dbReference>
<dbReference type="GO" id="GO:0043130">
    <property type="term" value="F:ubiquitin binding"/>
    <property type="evidence" value="ECO:0007669"/>
    <property type="project" value="TreeGrafter"/>
</dbReference>
<dbReference type="GeneID" id="28735080"/>
<dbReference type="InterPro" id="IPR009060">
    <property type="entry name" value="UBA-like_sf"/>
</dbReference>
<dbReference type="PROSITE" id="PS50033">
    <property type="entry name" value="UBX"/>
    <property type="match status" value="1"/>
</dbReference>
<dbReference type="GO" id="GO:0061025">
    <property type="term" value="P:membrane fusion"/>
    <property type="evidence" value="ECO:0007669"/>
    <property type="project" value="TreeGrafter"/>
</dbReference>
<dbReference type="SMART" id="SM00166">
    <property type="entry name" value="UBX"/>
    <property type="match status" value="1"/>
</dbReference>
<dbReference type="Gene3D" id="3.30.420.210">
    <property type="entry name" value="SEP domain"/>
    <property type="match status" value="1"/>
</dbReference>
<dbReference type="AlphaFoldDB" id="A0A0N1H6J2"/>
<dbReference type="VEuPathDB" id="FungiDB:AB675_3172"/>
<name>A0A0N1H6J2_9EURO</name>
<feature type="compositionally biased region" description="Low complexity" evidence="1">
    <location>
        <begin position="81"/>
        <end position="101"/>
    </location>
</feature>
<dbReference type="OrthoDB" id="25887at2759"/>
<comment type="caution">
    <text evidence="4">The sequence shown here is derived from an EMBL/GenBank/DDBJ whole genome shotgun (WGS) entry which is preliminary data.</text>
</comment>
<dbReference type="InterPro" id="IPR012989">
    <property type="entry name" value="SEP_domain"/>
</dbReference>
<evidence type="ECO:0000256" key="1">
    <source>
        <dbReference type="SAM" id="MobiDB-lite"/>
    </source>
</evidence>
<dbReference type="EMBL" id="LFJN01000021">
    <property type="protein sequence ID" value="KPI37863.1"/>
    <property type="molecule type" value="Genomic_DNA"/>
</dbReference>